<proteinExistence type="predicted"/>
<evidence type="ECO:0000313" key="3">
    <source>
        <dbReference type="Proteomes" id="UP001151516"/>
    </source>
</evidence>
<dbReference type="OrthoDB" id="5581143at2759"/>
<keyword evidence="3" id="KW-1185">Reference proteome</keyword>
<gene>
    <name evidence="2" type="ORF">IWW39_001538</name>
</gene>
<name>A0A9W8L663_9FUNG</name>
<feature type="compositionally biased region" description="Polar residues" evidence="1">
    <location>
        <begin position="26"/>
        <end position="43"/>
    </location>
</feature>
<dbReference type="Proteomes" id="UP001151516">
    <property type="component" value="Unassembled WGS sequence"/>
</dbReference>
<evidence type="ECO:0000256" key="1">
    <source>
        <dbReference type="SAM" id="MobiDB-lite"/>
    </source>
</evidence>
<reference evidence="2" key="1">
    <citation type="submission" date="2022-07" db="EMBL/GenBank/DDBJ databases">
        <title>Phylogenomic reconstructions and comparative analyses of Kickxellomycotina fungi.</title>
        <authorList>
            <person name="Reynolds N.K."/>
            <person name="Stajich J.E."/>
            <person name="Barry K."/>
            <person name="Grigoriev I.V."/>
            <person name="Crous P."/>
            <person name="Smith M.E."/>
        </authorList>
    </citation>
    <scope>NUCLEOTIDE SEQUENCE</scope>
    <source>
        <strain evidence="2">CBS 109367</strain>
    </source>
</reference>
<accession>A0A9W8L663</accession>
<evidence type="ECO:0000313" key="2">
    <source>
        <dbReference type="EMBL" id="KAJ2689408.1"/>
    </source>
</evidence>
<organism evidence="2 3">
    <name type="scientific">Coemansia spiralis</name>
    <dbReference type="NCBI Taxonomy" id="417178"/>
    <lineage>
        <taxon>Eukaryota</taxon>
        <taxon>Fungi</taxon>
        <taxon>Fungi incertae sedis</taxon>
        <taxon>Zoopagomycota</taxon>
        <taxon>Kickxellomycotina</taxon>
        <taxon>Kickxellomycetes</taxon>
        <taxon>Kickxellales</taxon>
        <taxon>Kickxellaceae</taxon>
        <taxon>Coemansia</taxon>
    </lineage>
</organism>
<feature type="region of interest" description="Disordered" evidence="1">
    <location>
        <begin position="23"/>
        <end position="61"/>
    </location>
</feature>
<dbReference type="EMBL" id="JANBTX010000026">
    <property type="protein sequence ID" value="KAJ2689408.1"/>
    <property type="molecule type" value="Genomic_DNA"/>
</dbReference>
<dbReference type="AlphaFoldDB" id="A0A9W8L663"/>
<comment type="caution">
    <text evidence="2">The sequence shown here is derived from an EMBL/GenBank/DDBJ whole genome shotgun (WGS) entry which is preliminary data.</text>
</comment>
<protein>
    <submittedName>
        <fullName evidence="2">Uncharacterized protein</fullName>
    </submittedName>
</protein>
<sequence length="261" mass="30043">MFRYLGLGPVQKLWTALPRPVAPTVASRQLSSKPNNRGSQTPIKTKHSKAPSKTASDIADEQTQEMKRSIWRKQFVLDNYDIPGRYQKYFTGRLRNREANRYKRQLEQTKEATDKVPRVGARAVTMDEEVQHKRVEAMRSLVLRILERHLSSGQLPVRQLSMQYWEITDVLVSFNLKTVICCYKITAKDKEEPIKPFQIRKIIRESTAYLNMVVNQELDKTRGRDMGRPRTVNLKFVSGTATARLMGMLEADVSQSEGEGE</sequence>